<keyword evidence="3" id="KW-1185">Reference proteome</keyword>
<protein>
    <submittedName>
        <fullName evidence="2">Uncharacterized protein</fullName>
    </submittedName>
</protein>
<evidence type="ECO:0000313" key="2">
    <source>
        <dbReference type="EMBL" id="KAJ1170852.1"/>
    </source>
</evidence>
<dbReference type="AlphaFoldDB" id="A0AAV7T4H3"/>
<evidence type="ECO:0000256" key="1">
    <source>
        <dbReference type="SAM" id="MobiDB-lite"/>
    </source>
</evidence>
<dbReference type="EMBL" id="JANPWB010000007">
    <property type="protein sequence ID" value="KAJ1170852.1"/>
    <property type="molecule type" value="Genomic_DNA"/>
</dbReference>
<comment type="caution">
    <text evidence="2">The sequence shown here is derived from an EMBL/GenBank/DDBJ whole genome shotgun (WGS) entry which is preliminary data.</text>
</comment>
<feature type="region of interest" description="Disordered" evidence="1">
    <location>
        <begin position="185"/>
        <end position="204"/>
    </location>
</feature>
<evidence type="ECO:0000313" key="3">
    <source>
        <dbReference type="Proteomes" id="UP001066276"/>
    </source>
</evidence>
<proteinExistence type="predicted"/>
<organism evidence="2 3">
    <name type="scientific">Pleurodeles waltl</name>
    <name type="common">Iberian ribbed newt</name>
    <dbReference type="NCBI Taxonomy" id="8319"/>
    <lineage>
        <taxon>Eukaryota</taxon>
        <taxon>Metazoa</taxon>
        <taxon>Chordata</taxon>
        <taxon>Craniata</taxon>
        <taxon>Vertebrata</taxon>
        <taxon>Euteleostomi</taxon>
        <taxon>Amphibia</taxon>
        <taxon>Batrachia</taxon>
        <taxon>Caudata</taxon>
        <taxon>Salamandroidea</taxon>
        <taxon>Salamandridae</taxon>
        <taxon>Pleurodelinae</taxon>
        <taxon>Pleurodeles</taxon>
    </lineage>
</organism>
<gene>
    <name evidence="2" type="ORF">NDU88_002723</name>
</gene>
<accession>A0AAV7T4H3</accession>
<feature type="region of interest" description="Disordered" evidence="1">
    <location>
        <begin position="1"/>
        <end position="85"/>
    </location>
</feature>
<dbReference type="Proteomes" id="UP001066276">
    <property type="component" value="Chromosome 4_1"/>
</dbReference>
<sequence length="232" mass="24239">MGQRSPGSKAPPGGSKHGGPTQSLSWPHSHRGPDANRVSGVHSPEHRPPALCEVQGSRRSGCRSAACHCPTRQRSRPGQRRLTSPLSCSVRCGPQAGCRPPPQGAQLPGARASFSRAKATQRLPRPQVAATAGPRPHHAAACLTGNLSATSFIGHPSPGCPFKLSKAPDSTRLSPQVVMLGGGRIGSKQPAAVPSSAGGHHIGRPNDKILAVRNTGLLADRWLRCTPQNQLE</sequence>
<reference evidence="2" key="1">
    <citation type="journal article" date="2022" name="bioRxiv">
        <title>Sequencing and chromosome-scale assembly of the giantPleurodeles waltlgenome.</title>
        <authorList>
            <person name="Brown T."/>
            <person name="Elewa A."/>
            <person name="Iarovenko S."/>
            <person name="Subramanian E."/>
            <person name="Araus A.J."/>
            <person name="Petzold A."/>
            <person name="Susuki M."/>
            <person name="Suzuki K.-i.T."/>
            <person name="Hayashi T."/>
            <person name="Toyoda A."/>
            <person name="Oliveira C."/>
            <person name="Osipova E."/>
            <person name="Leigh N.D."/>
            <person name="Simon A."/>
            <person name="Yun M.H."/>
        </authorList>
    </citation>
    <scope>NUCLEOTIDE SEQUENCE</scope>
    <source>
        <strain evidence="2">20211129_DDA</strain>
        <tissue evidence="2">Liver</tissue>
    </source>
</reference>
<name>A0AAV7T4H3_PLEWA</name>